<evidence type="ECO:0000313" key="2">
    <source>
        <dbReference type="Proteomes" id="UP000800235"/>
    </source>
</evidence>
<proteinExistence type="predicted"/>
<accession>A0A9P4TW88</accession>
<comment type="caution">
    <text evidence="1">The sequence shown here is derived from an EMBL/GenBank/DDBJ whole genome shotgun (WGS) entry which is preliminary data.</text>
</comment>
<keyword evidence="2" id="KW-1185">Reference proteome</keyword>
<sequence>MPLQILFVRRIKRVCSTSSCGQCPTSPSTACGIVSSAGGFGIFLSTLLGVNGTNPHAARPVLIFLAASAVSLAGMYRDVKCCLPIVFTPPCSSRSACSR</sequence>
<gene>
    <name evidence="1" type="ORF">EJ08DRAFT_331638</name>
</gene>
<reference evidence="1" key="1">
    <citation type="journal article" date="2020" name="Stud. Mycol.">
        <title>101 Dothideomycetes genomes: a test case for predicting lifestyles and emergence of pathogens.</title>
        <authorList>
            <person name="Haridas S."/>
            <person name="Albert R."/>
            <person name="Binder M."/>
            <person name="Bloem J."/>
            <person name="Labutti K."/>
            <person name="Salamov A."/>
            <person name="Andreopoulos B."/>
            <person name="Baker S."/>
            <person name="Barry K."/>
            <person name="Bills G."/>
            <person name="Bluhm B."/>
            <person name="Cannon C."/>
            <person name="Castanera R."/>
            <person name="Culley D."/>
            <person name="Daum C."/>
            <person name="Ezra D."/>
            <person name="Gonzalez J."/>
            <person name="Henrissat B."/>
            <person name="Kuo A."/>
            <person name="Liang C."/>
            <person name="Lipzen A."/>
            <person name="Lutzoni F."/>
            <person name="Magnuson J."/>
            <person name="Mondo S."/>
            <person name="Nolan M."/>
            <person name="Ohm R."/>
            <person name="Pangilinan J."/>
            <person name="Park H.-J."/>
            <person name="Ramirez L."/>
            <person name="Alfaro M."/>
            <person name="Sun H."/>
            <person name="Tritt A."/>
            <person name="Yoshinaga Y."/>
            <person name="Zwiers L.-H."/>
            <person name="Turgeon B."/>
            <person name="Goodwin S."/>
            <person name="Spatafora J."/>
            <person name="Crous P."/>
            <person name="Grigoriev I."/>
        </authorList>
    </citation>
    <scope>NUCLEOTIDE SEQUENCE</scope>
    <source>
        <strain evidence="1">CBS 130266</strain>
    </source>
</reference>
<protein>
    <submittedName>
        <fullName evidence="1">Uncharacterized protein</fullName>
    </submittedName>
</protein>
<dbReference type="EMBL" id="MU007057">
    <property type="protein sequence ID" value="KAF2427770.1"/>
    <property type="molecule type" value="Genomic_DNA"/>
</dbReference>
<evidence type="ECO:0000313" key="1">
    <source>
        <dbReference type="EMBL" id="KAF2427770.1"/>
    </source>
</evidence>
<organism evidence="1 2">
    <name type="scientific">Tothia fuscella</name>
    <dbReference type="NCBI Taxonomy" id="1048955"/>
    <lineage>
        <taxon>Eukaryota</taxon>
        <taxon>Fungi</taxon>
        <taxon>Dikarya</taxon>
        <taxon>Ascomycota</taxon>
        <taxon>Pezizomycotina</taxon>
        <taxon>Dothideomycetes</taxon>
        <taxon>Pleosporomycetidae</taxon>
        <taxon>Venturiales</taxon>
        <taxon>Cylindrosympodiaceae</taxon>
        <taxon>Tothia</taxon>
    </lineage>
</organism>
<dbReference type="AlphaFoldDB" id="A0A9P4TW88"/>
<name>A0A9P4TW88_9PEZI</name>
<dbReference type="Proteomes" id="UP000800235">
    <property type="component" value="Unassembled WGS sequence"/>
</dbReference>